<feature type="domain" description="Gylcosyl hydrolase 115 C-terminal" evidence="2">
    <location>
        <begin position="88"/>
        <end position="217"/>
    </location>
</feature>
<dbReference type="AlphaFoldDB" id="A0A7X0H814"/>
<sequence length="235" mass="26382">MNFSFKFGALAFVSGAFFCQATVSADEVEPVAVEKGGIVAVEAEDFVEQTKDEIRAWYRVDESTTPDVTPDGDPPHVEGASGGAYIEILPDTRRTHGDKLIRGENFSPEPGHLAIIHYPIEFETAGRYYVWARIYSTGSEDNGIHVGLNGEWPAAGQRMQWCQGKHGWRWESRQRTKEQHCGVKHKIFIDIPEPGVHTISFSMREDGIEFDKFILVNEQHEAMEGTSPEENLAQE</sequence>
<organism evidence="3 4">
    <name type="scientific">Algisphaera agarilytica</name>
    <dbReference type="NCBI Taxonomy" id="1385975"/>
    <lineage>
        <taxon>Bacteria</taxon>
        <taxon>Pseudomonadati</taxon>
        <taxon>Planctomycetota</taxon>
        <taxon>Phycisphaerae</taxon>
        <taxon>Phycisphaerales</taxon>
        <taxon>Phycisphaeraceae</taxon>
        <taxon>Algisphaera</taxon>
    </lineage>
</organism>
<dbReference type="Pfam" id="PF17829">
    <property type="entry name" value="GH115_C"/>
    <property type="match status" value="1"/>
</dbReference>
<evidence type="ECO:0000259" key="2">
    <source>
        <dbReference type="Pfam" id="PF17829"/>
    </source>
</evidence>
<accession>A0A7X0H814</accession>
<name>A0A7X0H814_9BACT</name>
<gene>
    <name evidence="3" type="ORF">HNQ40_002798</name>
</gene>
<protein>
    <recommendedName>
        <fullName evidence="2">Gylcosyl hydrolase 115 C-terminal domain-containing protein</fullName>
    </recommendedName>
</protein>
<dbReference type="Proteomes" id="UP000541810">
    <property type="component" value="Unassembled WGS sequence"/>
</dbReference>
<dbReference type="EMBL" id="JACHGY010000001">
    <property type="protein sequence ID" value="MBB6430992.1"/>
    <property type="molecule type" value="Genomic_DNA"/>
</dbReference>
<evidence type="ECO:0000313" key="4">
    <source>
        <dbReference type="Proteomes" id="UP000541810"/>
    </source>
</evidence>
<feature type="signal peptide" evidence="1">
    <location>
        <begin position="1"/>
        <end position="25"/>
    </location>
</feature>
<keyword evidence="4" id="KW-1185">Reference proteome</keyword>
<dbReference type="InterPro" id="IPR041437">
    <property type="entry name" value="GH115_C"/>
</dbReference>
<keyword evidence="1" id="KW-0732">Signal</keyword>
<feature type="chain" id="PRO_5031050553" description="Gylcosyl hydrolase 115 C-terminal domain-containing protein" evidence="1">
    <location>
        <begin position="26"/>
        <end position="235"/>
    </location>
</feature>
<evidence type="ECO:0000313" key="3">
    <source>
        <dbReference type="EMBL" id="MBB6430992.1"/>
    </source>
</evidence>
<dbReference type="Gene3D" id="2.60.120.1620">
    <property type="match status" value="1"/>
</dbReference>
<evidence type="ECO:0000256" key="1">
    <source>
        <dbReference type="SAM" id="SignalP"/>
    </source>
</evidence>
<proteinExistence type="predicted"/>
<reference evidence="3 4" key="1">
    <citation type="submission" date="2020-08" db="EMBL/GenBank/DDBJ databases">
        <title>Genomic Encyclopedia of Type Strains, Phase IV (KMG-IV): sequencing the most valuable type-strain genomes for metagenomic binning, comparative biology and taxonomic classification.</title>
        <authorList>
            <person name="Goeker M."/>
        </authorList>
    </citation>
    <scope>NUCLEOTIDE SEQUENCE [LARGE SCALE GENOMIC DNA]</scope>
    <source>
        <strain evidence="3 4">DSM 103725</strain>
    </source>
</reference>
<dbReference type="RefSeq" id="WP_184678491.1">
    <property type="nucleotide sequence ID" value="NZ_JACHGY010000001.1"/>
</dbReference>
<comment type="caution">
    <text evidence="3">The sequence shown here is derived from an EMBL/GenBank/DDBJ whole genome shotgun (WGS) entry which is preliminary data.</text>
</comment>